<dbReference type="PANTHER" id="PTHR43639:SF1">
    <property type="entry name" value="SHORT-CHAIN DEHYDROGENASE_REDUCTASE FAMILY PROTEIN"/>
    <property type="match status" value="1"/>
</dbReference>
<dbReference type="FunFam" id="3.40.50.720:FF:000084">
    <property type="entry name" value="Short-chain dehydrogenase reductase"/>
    <property type="match status" value="1"/>
</dbReference>
<dbReference type="InterPro" id="IPR036291">
    <property type="entry name" value="NAD(P)-bd_dom_sf"/>
</dbReference>
<accession>A0A541BAV2</accession>
<dbReference type="AlphaFoldDB" id="A0A541BAV2"/>
<dbReference type="SUPFAM" id="SSF51735">
    <property type="entry name" value="NAD(P)-binding Rossmann-fold domains"/>
    <property type="match status" value="1"/>
</dbReference>
<proteinExistence type="inferred from homology"/>
<comment type="similarity">
    <text evidence="1">Belongs to the short-chain dehydrogenases/reductases (SDR) family.</text>
</comment>
<protein>
    <submittedName>
        <fullName evidence="3">SDR family oxidoreductase</fullName>
    </submittedName>
</protein>
<dbReference type="GO" id="GO:0016491">
    <property type="term" value="F:oxidoreductase activity"/>
    <property type="evidence" value="ECO:0007669"/>
    <property type="project" value="UniProtKB-KW"/>
</dbReference>
<evidence type="ECO:0000313" key="3">
    <source>
        <dbReference type="EMBL" id="TQF69454.1"/>
    </source>
</evidence>
<dbReference type="CDD" id="cd05233">
    <property type="entry name" value="SDR_c"/>
    <property type="match status" value="1"/>
</dbReference>
<dbReference type="Pfam" id="PF13561">
    <property type="entry name" value="adh_short_C2"/>
    <property type="match status" value="1"/>
</dbReference>
<dbReference type="PANTHER" id="PTHR43639">
    <property type="entry name" value="OXIDOREDUCTASE, SHORT-CHAIN DEHYDROGENASE/REDUCTASE FAMILY (AFU_ORTHOLOGUE AFUA_5G02870)"/>
    <property type="match status" value="1"/>
</dbReference>
<keyword evidence="4" id="KW-1185">Reference proteome</keyword>
<reference evidence="3 4" key="1">
    <citation type="submission" date="2019-06" db="EMBL/GenBank/DDBJ databases">
        <title>Rhodococcus spaelei sp. nov., isolated from a cave.</title>
        <authorList>
            <person name="Lee S.D."/>
        </authorList>
    </citation>
    <scope>NUCLEOTIDE SEQUENCE [LARGE SCALE GENOMIC DNA]</scope>
    <source>
        <strain evidence="3 4">C9-5</strain>
    </source>
</reference>
<dbReference type="Gene3D" id="3.40.50.720">
    <property type="entry name" value="NAD(P)-binding Rossmann-like Domain"/>
    <property type="match status" value="1"/>
</dbReference>
<evidence type="ECO:0000313" key="4">
    <source>
        <dbReference type="Proteomes" id="UP000316256"/>
    </source>
</evidence>
<keyword evidence="2" id="KW-0560">Oxidoreductase</keyword>
<gene>
    <name evidence="3" type="ORF">FK531_09660</name>
</gene>
<name>A0A541BAV2_9NOCA</name>
<dbReference type="PRINTS" id="PR00081">
    <property type="entry name" value="GDHRDH"/>
</dbReference>
<dbReference type="InterPro" id="IPR002347">
    <property type="entry name" value="SDR_fam"/>
</dbReference>
<sequence length="253" mass="26542">MGILDGKVALVTGAGQGIGRGISLALAKEGAAIAVAGRTESKLHKTVAEIEEFGGRAIPVRCDVSVGEDITASVEQTVSELGGIDIMVNNANDSKPGKLLDVVDADFERAFASGPLATLRFMRACHPHMVARGGGSIVNLVTSAAVRWDASNYGVYGSIKEGTRVLTRAAAAEWGREGIRVNNVAPHAVTPALEWWMEKNPEEAAEFVAGIPLGRVGDPEADIGRAVVFLCSEDSRYLTGSTMPLDGGQSRWG</sequence>
<comment type="caution">
    <text evidence="3">The sequence shown here is derived from an EMBL/GenBank/DDBJ whole genome shotgun (WGS) entry which is preliminary data.</text>
</comment>
<evidence type="ECO:0000256" key="2">
    <source>
        <dbReference type="ARBA" id="ARBA00023002"/>
    </source>
</evidence>
<organism evidence="3 4">
    <name type="scientific">Rhodococcus spelaei</name>
    <dbReference type="NCBI Taxonomy" id="2546320"/>
    <lineage>
        <taxon>Bacteria</taxon>
        <taxon>Bacillati</taxon>
        <taxon>Actinomycetota</taxon>
        <taxon>Actinomycetes</taxon>
        <taxon>Mycobacteriales</taxon>
        <taxon>Nocardiaceae</taxon>
        <taxon>Rhodococcus</taxon>
    </lineage>
</organism>
<dbReference type="EMBL" id="VIGH01000004">
    <property type="protein sequence ID" value="TQF69454.1"/>
    <property type="molecule type" value="Genomic_DNA"/>
</dbReference>
<evidence type="ECO:0000256" key="1">
    <source>
        <dbReference type="ARBA" id="ARBA00006484"/>
    </source>
</evidence>
<dbReference type="OrthoDB" id="4380821at2"/>
<dbReference type="RefSeq" id="WP_142099517.1">
    <property type="nucleotide sequence ID" value="NZ_VIGH01000004.1"/>
</dbReference>
<dbReference type="Proteomes" id="UP000316256">
    <property type="component" value="Unassembled WGS sequence"/>
</dbReference>